<dbReference type="InterPro" id="IPR008767">
    <property type="entry name" value="Phage_SPP1_head-tail_adaptor"/>
</dbReference>
<dbReference type="InterPro" id="IPR038666">
    <property type="entry name" value="SSP1_head-tail_sf"/>
</dbReference>
<sequence>MHVDAGELNKRIEIVRLDRTKTPNGYDEITETVVHRCWAKFTQTSGTELVKANADFGEERVRFLIRWTDRVVDRKMVIRYGGGRYEIEYINDYGDGHQYIELWCKWLSRDGRP</sequence>
<dbReference type="NCBIfam" id="TIGR01563">
    <property type="entry name" value="gp16_SPP1"/>
    <property type="match status" value="1"/>
</dbReference>
<dbReference type="Pfam" id="PF05521">
    <property type="entry name" value="Phage_HCP"/>
    <property type="match status" value="1"/>
</dbReference>
<evidence type="ECO:0000313" key="1">
    <source>
        <dbReference type="EMBL" id="DAF97616.1"/>
    </source>
</evidence>
<dbReference type="Gene3D" id="2.40.10.270">
    <property type="entry name" value="Bacteriophage SPP1 head-tail adaptor protein"/>
    <property type="match status" value="1"/>
</dbReference>
<dbReference type="EMBL" id="BK016135">
    <property type="protein sequence ID" value="DAF97616.1"/>
    <property type="molecule type" value="Genomic_DNA"/>
</dbReference>
<protein>
    <submittedName>
        <fullName evidence="1">Putative head tail adaptor</fullName>
    </submittedName>
</protein>
<name>A0A8S5USY7_9CAUD</name>
<proteinExistence type="predicted"/>
<accession>A0A8S5USY7</accession>
<reference evidence="1" key="1">
    <citation type="journal article" date="2021" name="Proc. Natl. Acad. Sci. U.S.A.">
        <title>A Catalog of Tens of Thousands of Viruses from Human Metagenomes Reveals Hidden Associations with Chronic Diseases.</title>
        <authorList>
            <person name="Tisza M.J."/>
            <person name="Buck C.B."/>
        </authorList>
    </citation>
    <scope>NUCLEOTIDE SEQUENCE</scope>
    <source>
        <strain evidence="1">Ct4fm14</strain>
    </source>
</reference>
<organism evidence="1">
    <name type="scientific">Siphoviridae sp. ct4fm14</name>
    <dbReference type="NCBI Taxonomy" id="2825331"/>
    <lineage>
        <taxon>Viruses</taxon>
        <taxon>Duplodnaviria</taxon>
        <taxon>Heunggongvirae</taxon>
        <taxon>Uroviricota</taxon>
        <taxon>Caudoviricetes</taxon>
    </lineage>
</organism>